<protein>
    <recommendedName>
        <fullName evidence="3">Cullin, a subunit of E3 ubiquitin ligase</fullName>
    </recommendedName>
</protein>
<dbReference type="Proteomes" id="UP000515734">
    <property type="component" value="Chromosome"/>
</dbReference>
<dbReference type="AlphaFoldDB" id="A0A6S6PBK7"/>
<evidence type="ECO:0000313" key="2">
    <source>
        <dbReference type="Proteomes" id="UP000515734"/>
    </source>
</evidence>
<reference evidence="1 2" key="1">
    <citation type="submission" date="2020-07" db="EMBL/GenBank/DDBJ databases">
        <title>Complete genome sequence of Mycolicibacterium litorale like strain isolated from cardiac implantable electronic device infection.</title>
        <authorList>
            <person name="Fukano H."/>
            <person name="Miyama H."/>
            <person name="Hoshino Y."/>
        </authorList>
    </citation>
    <scope>NUCLEOTIDE SEQUENCE [LARGE SCALE GENOMIC DNA]</scope>
    <source>
        <strain evidence="1 2">NIIDNTM18</strain>
    </source>
</reference>
<evidence type="ECO:0000313" key="1">
    <source>
        <dbReference type="EMBL" id="BCI55366.1"/>
    </source>
</evidence>
<proteinExistence type="predicted"/>
<dbReference type="EMBL" id="AP023287">
    <property type="protein sequence ID" value="BCI55366.1"/>
    <property type="molecule type" value="Genomic_DNA"/>
</dbReference>
<name>A0A6S6PBK7_9MYCO</name>
<accession>A0A6S6PBK7</accession>
<organism evidence="1 2">
    <name type="scientific">Mycolicibacterium litorale</name>
    <dbReference type="NCBI Taxonomy" id="758802"/>
    <lineage>
        <taxon>Bacteria</taxon>
        <taxon>Bacillati</taxon>
        <taxon>Actinomycetota</taxon>
        <taxon>Actinomycetes</taxon>
        <taxon>Mycobacteriales</taxon>
        <taxon>Mycobacteriaceae</taxon>
        <taxon>Mycolicibacterium</taxon>
    </lineage>
</organism>
<gene>
    <name evidence="1" type="ORF">NIIDNTM18_46440</name>
</gene>
<sequence>MGEPFIGSEAIASGALTPYALRSRFRAIYPDVYVPPDLEVTATQRAEAAWLWTHRQGVVAGRSAAAMHGARWVDASKPAEVLWPNRRPPPGLRTWSDRVGDDEVEMVDGVRVTTPARTALDIAARYPFGRAVAAIDALARATHLKVPDVELLAERYRGRRGIRNAHNALGLVDPGAESPRETWLRLLVVRNGFPAPQTQIPVYDGYGQLVAVVDMGWQDIKVALDYEGSHHLGPDRFNKDIHRHEAITELGWIDIRVTSRDTEGGIIARLRSAWRQRA</sequence>
<evidence type="ECO:0008006" key="3">
    <source>
        <dbReference type="Google" id="ProtNLM"/>
    </source>
</evidence>
<dbReference type="RefSeq" id="WP_185293085.1">
    <property type="nucleotide sequence ID" value="NZ_AP023287.1"/>
</dbReference>